<proteinExistence type="predicted"/>
<reference evidence="1" key="1">
    <citation type="submission" date="2022-08" db="EMBL/GenBank/DDBJ databases">
        <authorList>
            <person name="Kallberg Y."/>
            <person name="Tangrot J."/>
            <person name="Rosling A."/>
        </authorList>
    </citation>
    <scope>NUCLEOTIDE SEQUENCE</scope>
    <source>
        <strain evidence="1">Wild A</strain>
    </source>
</reference>
<evidence type="ECO:0000313" key="1">
    <source>
        <dbReference type="EMBL" id="CAI2198474.1"/>
    </source>
</evidence>
<gene>
    <name evidence="1" type="ORF">FWILDA_LOCUS18590</name>
</gene>
<sequence length="75" mass="8850">AEKLNNFLVIKDNEYKDPTPYKASIDNKYTEINCLTEENKILKDNLKYNFIKLNFKLQAVIQIQYALQALILLQK</sequence>
<comment type="caution">
    <text evidence="1">The sequence shown here is derived from an EMBL/GenBank/DDBJ whole genome shotgun (WGS) entry which is preliminary data.</text>
</comment>
<name>A0A9W4X327_9GLOM</name>
<dbReference type="Proteomes" id="UP001153678">
    <property type="component" value="Unassembled WGS sequence"/>
</dbReference>
<feature type="non-terminal residue" evidence="1">
    <location>
        <position position="1"/>
    </location>
</feature>
<dbReference type="AlphaFoldDB" id="A0A9W4X327"/>
<evidence type="ECO:0000313" key="2">
    <source>
        <dbReference type="Proteomes" id="UP001153678"/>
    </source>
</evidence>
<organism evidence="1 2">
    <name type="scientific">Funneliformis geosporum</name>
    <dbReference type="NCBI Taxonomy" id="1117311"/>
    <lineage>
        <taxon>Eukaryota</taxon>
        <taxon>Fungi</taxon>
        <taxon>Fungi incertae sedis</taxon>
        <taxon>Mucoromycota</taxon>
        <taxon>Glomeromycotina</taxon>
        <taxon>Glomeromycetes</taxon>
        <taxon>Glomerales</taxon>
        <taxon>Glomeraceae</taxon>
        <taxon>Funneliformis</taxon>
    </lineage>
</organism>
<accession>A0A9W4X327</accession>
<keyword evidence="2" id="KW-1185">Reference proteome</keyword>
<dbReference type="EMBL" id="CAMKVN010018762">
    <property type="protein sequence ID" value="CAI2198474.1"/>
    <property type="molecule type" value="Genomic_DNA"/>
</dbReference>
<protein>
    <submittedName>
        <fullName evidence="1">106_t:CDS:1</fullName>
    </submittedName>
</protein>